<evidence type="ECO:0008006" key="4">
    <source>
        <dbReference type="Google" id="ProtNLM"/>
    </source>
</evidence>
<sequence>MLMTLWRTALVAPHDATTPVAITLRLLPLATAPARRETPAPSMAPRLPPPATSARLILQPLPTLPVPVLPPPALAVPPETAAPIQAPSSHGAVGLDGASVASPGAAASGVGRSGPTGSTGPSGSTGLALAPSREVMRGALSNPAVNDPRANTPKPTFEEKIAMGLDPGLCLKTERLPDGTIRRTLSRWVEAQSTLSATYGSKTAPIRVCR</sequence>
<dbReference type="EMBL" id="CP104562">
    <property type="protein sequence ID" value="UXH77232.1"/>
    <property type="molecule type" value="Genomic_DNA"/>
</dbReference>
<evidence type="ECO:0000313" key="2">
    <source>
        <dbReference type="EMBL" id="UXH77232.1"/>
    </source>
</evidence>
<protein>
    <recommendedName>
        <fullName evidence="4">Collagen-like protein</fullName>
    </recommendedName>
</protein>
<accession>A0ABY6AW65</accession>
<reference evidence="2" key="1">
    <citation type="submission" date="2022-10" db="EMBL/GenBank/DDBJ databases">
        <title>Characterization and whole genome sequencing of a new Roseateles species, isolated from fresh water.</title>
        <authorList>
            <person name="Guliayeva D.Y."/>
            <person name="Akhremchuk A.E."/>
            <person name="Sikolenko M.A."/>
            <person name="Valentovich L.N."/>
            <person name="Sidarenka A.V."/>
        </authorList>
    </citation>
    <scope>NUCLEOTIDE SEQUENCE</scope>
    <source>
        <strain evidence="2">BIM B-1768</strain>
    </source>
</reference>
<evidence type="ECO:0000256" key="1">
    <source>
        <dbReference type="SAM" id="MobiDB-lite"/>
    </source>
</evidence>
<evidence type="ECO:0000313" key="3">
    <source>
        <dbReference type="Proteomes" id="UP001064933"/>
    </source>
</evidence>
<feature type="region of interest" description="Disordered" evidence="1">
    <location>
        <begin position="102"/>
        <end position="128"/>
    </location>
</feature>
<feature type="compositionally biased region" description="Low complexity" evidence="1">
    <location>
        <begin position="102"/>
        <end position="126"/>
    </location>
</feature>
<dbReference type="RefSeq" id="WP_261756974.1">
    <property type="nucleotide sequence ID" value="NZ_CP104562.2"/>
</dbReference>
<gene>
    <name evidence="2" type="ORF">N4261_19775</name>
</gene>
<dbReference type="Proteomes" id="UP001064933">
    <property type="component" value="Chromosome"/>
</dbReference>
<organism evidence="2 3">
    <name type="scientific">Roseateles amylovorans</name>
    <dbReference type="NCBI Taxonomy" id="2978473"/>
    <lineage>
        <taxon>Bacteria</taxon>
        <taxon>Pseudomonadati</taxon>
        <taxon>Pseudomonadota</taxon>
        <taxon>Betaproteobacteria</taxon>
        <taxon>Burkholderiales</taxon>
        <taxon>Sphaerotilaceae</taxon>
        <taxon>Roseateles</taxon>
    </lineage>
</organism>
<proteinExistence type="predicted"/>
<keyword evidence="3" id="KW-1185">Reference proteome</keyword>
<name>A0ABY6AW65_9BURK</name>